<evidence type="ECO:0000256" key="12">
    <source>
        <dbReference type="ARBA" id="ARBA00022989"/>
    </source>
</evidence>
<evidence type="ECO:0000256" key="16">
    <source>
        <dbReference type="ARBA" id="ARBA00023180"/>
    </source>
</evidence>
<dbReference type="Gene3D" id="3.40.50.1820">
    <property type="entry name" value="alpha/beta hydrolase"/>
    <property type="match status" value="1"/>
</dbReference>
<dbReference type="GO" id="GO:0046461">
    <property type="term" value="P:neutral lipid catabolic process"/>
    <property type="evidence" value="ECO:0007669"/>
    <property type="project" value="TreeGrafter"/>
</dbReference>
<dbReference type="GO" id="GO:0032585">
    <property type="term" value="C:multivesicular body membrane"/>
    <property type="evidence" value="ECO:0007669"/>
    <property type="project" value="UniProtKB-SubCell"/>
</dbReference>
<evidence type="ECO:0000256" key="5">
    <source>
        <dbReference type="ARBA" id="ARBA00011137"/>
    </source>
</evidence>
<evidence type="ECO:0000256" key="14">
    <source>
        <dbReference type="ARBA" id="ARBA00023098"/>
    </source>
</evidence>
<comment type="subcellular location">
    <subcellularLocation>
        <location evidence="3">Endosome</location>
        <location evidence="3">Multivesicular body membrane</location>
        <topology evidence="3">Single-pass type II membrane protein</topology>
    </subcellularLocation>
    <subcellularLocation>
        <location evidence="2">Prevacuolar compartment membrane</location>
        <topology evidence="2">Single-pass type II membrane protein</topology>
    </subcellularLocation>
</comment>
<evidence type="ECO:0000256" key="1">
    <source>
        <dbReference type="ARBA" id="ARBA00001024"/>
    </source>
</evidence>
<dbReference type="GO" id="GO:0034727">
    <property type="term" value="P:piecemeal microautophagy of the nucleus"/>
    <property type="evidence" value="ECO:0007669"/>
    <property type="project" value="TreeGrafter"/>
</dbReference>
<evidence type="ECO:0000256" key="13">
    <source>
        <dbReference type="ARBA" id="ARBA00023006"/>
    </source>
</evidence>
<comment type="catalytic activity">
    <reaction evidence="1">
        <text>a triacylglycerol + H2O = a diacylglycerol + a fatty acid + H(+)</text>
        <dbReference type="Rhea" id="RHEA:12044"/>
        <dbReference type="ChEBI" id="CHEBI:15377"/>
        <dbReference type="ChEBI" id="CHEBI:15378"/>
        <dbReference type="ChEBI" id="CHEBI:17855"/>
        <dbReference type="ChEBI" id="CHEBI:18035"/>
        <dbReference type="ChEBI" id="CHEBI:28868"/>
        <dbReference type="EC" id="3.1.1.3"/>
    </reaction>
</comment>
<keyword evidence="9" id="KW-0378">Hydrolase</keyword>
<comment type="subunit">
    <text evidence="5">Binds to both phosphatidylinositol (PI) and phosphatidylinositol 3,5-bisphosphate (PIP2).</text>
</comment>
<keyword evidence="16" id="KW-0325">Glycoprotein</keyword>
<keyword evidence="12" id="KW-1133">Transmembrane helix</keyword>
<keyword evidence="8" id="KW-0967">Endosome</keyword>
<dbReference type="InterPro" id="IPR029058">
    <property type="entry name" value="AB_hydrolase_fold"/>
</dbReference>
<evidence type="ECO:0000256" key="7">
    <source>
        <dbReference type="ARBA" id="ARBA00022692"/>
    </source>
</evidence>
<sequence length="362" mass="40294">MVRRKDYDEAALRAQEESTGVSFTHSLRAVNGIVTKPVSKQDRSVTVKTVGLLPDVRDRDTLVSLGKMTYNAYLEVGGEGWYDLGERYDLNKSYGWDSDGLRGHVFLDNDEEVLIIAIKGTSMGFLGGGGPTVPRDKQNDNRLFSCCCARVGPSWRTVCDCFIEDGSCNQTCLEDSVDEERLYIDEAAILFEELSALYPGVHVWLTGHSLGGSLAGLVGLTYYYPVVAFEAPPERLAASRLHLPKPPAYPYEEMNIWHVGHSADSLYQGACNGVGSSCWIAGYAMETHCHSGMSIIYDTVAKYSWSVGVRYHRIKDVIERVLEAWDEPVPEPAVEEDCVDCGWWDFLDDNEEPGSKSMCKRK</sequence>
<dbReference type="InterPro" id="IPR050805">
    <property type="entry name" value="ATG15_Lipase"/>
</dbReference>
<gene>
    <name evidence="20" type="ORF">PBRASI_LOCUS2764</name>
</gene>
<evidence type="ECO:0000256" key="8">
    <source>
        <dbReference type="ARBA" id="ARBA00022753"/>
    </source>
</evidence>
<keyword evidence="21" id="KW-1185">Reference proteome</keyword>
<evidence type="ECO:0000256" key="18">
    <source>
        <dbReference type="ARBA" id="ARBA00029828"/>
    </source>
</evidence>
<comment type="similarity">
    <text evidence="4">Belongs to the AB hydrolase superfamily. Lipase family.</text>
</comment>
<keyword evidence="10" id="KW-0442">Lipid degradation</keyword>
<dbReference type="GO" id="GO:0004806">
    <property type="term" value="F:triacylglycerol lipase activity"/>
    <property type="evidence" value="ECO:0007669"/>
    <property type="project" value="UniProtKB-EC"/>
</dbReference>
<dbReference type="GO" id="GO:0006660">
    <property type="term" value="P:phosphatidylserine catabolic process"/>
    <property type="evidence" value="ECO:0007669"/>
    <property type="project" value="TreeGrafter"/>
</dbReference>
<evidence type="ECO:0000256" key="4">
    <source>
        <dbReference type="ARBA" id="ARBA00010701"/>
    </source>
</evidence>
<dbReference type="PANTHER" id="PTHR47175">
    <property type="entry name" value="LIPASE ATG15-RELATED"/>
    <property type="match status" value="1"/>
</dbReference>
<evidence type="ECO:0000313" key="20">
    <source>
        <dbReference type="EMBL" id="CAG8504119.1"/>
    </source>
</evidence>
<evidence type="ECO:0000256" key="2">
    <source>
        <dbReference type="ARBA" id="ARBA00004270"/>
    </source>
</evidence>
<protein>
    <recommendedName>
        <fullName evidence="6">triacylglycerol lipase</fullName>
        <ecNumber evidence="6">3.1.1.3</ecNumber>
    </recommendedName>
    <alternativeName>
        <fullName evidence="18">Autophagy-related protein 15</fullName>
    </alternativeName>
</protein>
<dbReference type="SUPFAM" id="SSF53474">
    <property type="entry name" value="alpha/beta-Hydrolases"/>
    <property type="match status" value="1"/>
</dbReference>
<comment type="caution">
    <text evidence="20">The sequence shown here is derived from an EMBL/GenBank/DDBJ whole genome shotgun (WGS) entry which is preliminary data.</text>
</comment>
<evidence type="ECO:0000256" key="3">
    <source>
        <dbReference type="ARBA" id="ARBA00004343"/>
    </source>
</evidence>
<evidence type="ECO:0000256" key="10">
    <source>
        <dbReference type="ARBA" id="ARBA00022963"/>
    </source>
</evidence>
<dbReference type="Proteomes" id="UP000789739">
    <property type="component" value="Unassembled WGS sequence"/>
</dbReference>
<dbReference type="EC" id="3.1.1.3" evidence="6"/>
<accession>A0A9N8ZRC5</accession>
<keyword evidence="7" id="KW-0812">Transmembrane</keyword>
<evidence type="ECO:0000256" key="17">
    <source>
        <dbReference type="ARBA" id="ARBA00024663"/>
    </source>
</evidence>
<dbReference type="PANTHER" id="PTHR47175:SF2">
    <property type="entry name" value="LIPASE ATG15-RELATED"/>
    <property type="match status" value="1"/>
</dbReference>
<evidence type="ECO:0000256" key="6">
    <source>
        <dbReference type="ARBA" id="ARBA00013279"/>
    </source>
</evidence>
<keyword evidence="11" id="KW-0735">Signal-anchor</keyword>
<dbReference type="AlphaFoldDB" id="A0A9N8ZRC5"/>
<evidence type="ECO:0000259" key="19">
    <source>
        <dbReference type="Pfam" id="PF01764"/>
    </source>
</evidence>
<evidence type="ECO:0000313" key="21">
    <source>
        <dbReference type="Proteomes" id="UP000789739"/>
    </source>
</evidence>
<dbReference type="GO" id="GO:0005775">
    <property type="term" value="C:vacuolar lumen"/>
    <property type="evidence" value="ECO:0007669"/>
    <property type="project" value="TreeGrafter"/>
</dbReference>
<dbReference type="OrthoDB" id="58570at2759"/>
<reference evidence="20" key="1">
    <citation type="submission" date="2021-06" db="EMBL/GenBank/DDBJ databases">
        <authorList>
            <person name="Kallberg Y."/>
            <person name="Tangrot J."/>
            <person name="Rosling A."/>
        </authorList>
    </citation>
    <scope>NUCLEOTIDE SEQUENCE</scope>
    <source>
        <strain evidence="20">BR232B</strain>
    </source>
</reference>
<evidence type="ECO:0000256" key="15">
    <source>
        <dbReference type="ARBA" id="ARBA00023136"/>
    </source>
</evidence>
<dbReference type="GO" id="GO:0034496">
    <property type="term" value="P:multivesicular body membrane disassembly"/>
    <property type="evidence" value="ECO:0007669"/>
    <property type="project" value="TreeGrafter"/>
</dbReference>
<evidence type="ECO:0000256" key="11">
    <source>
        <dbReference type="ARBA" id="ARBA00022968"/>
    </source>
</evidence>
<dbReference type="GO" id="GO:0004620">
    <property type="term" value="F:phospholipase activity"/>
    <property type="evidence" value="ECO:0007669"/>
    <property type="project" value="TreeGrafter"/>
</dbReference>
<dbReference type="EMBL" id="CAJVPI010000226">
    <property type="protein sequence ID" value="CAG8504119.1"/>
    <property type="molecule type" value="Genomic_DNA"/>
</dbReference>
<dbReference type="InterPro" id="IPR002921">
    <property type="entry name" value="Fungal_lipase-type"/>
</dbReference>
<evidence type="ECO:0000256" key="9">
    <source>
        <dbReference type="ARBA" id="ARBA00022801"/>
    </source>
</evidence>
<keyword evidence="15" id="KW-0472">Membrane</keyword>
<comment type="function">
    <text evidence="17">Lipase which is essential for lysis of subvacuolar cytoplasm to vacuole targeted bodies and intravacuolar autophagic bodies. Involved in the lysis of intravacuolar multivesicular body (MVB) vesicles. The intravacuolar membrane disintegration by ATG15 is critical to life span extension.</text>
</comment>
<organism evidence="20 21">
    <name type="scientific">Paraglomus brasilianum</name>
    <dbReference type="NCBI Taxonomy" id="144538"/>
    <lineage>
        <taxon>Eukaryota</taxon>
        <taxon>Fungi</taxon>
        <taxon>Fungi incertae sedis</taxon>
        <taxon>Mucoromycota</taxon>
        <taxon>Glomeromycotina</taxon>
        <taxon>Glomeromycetes</taxon>
        <taxon>Paraglomerales</taxon>
        <taxon>Paraglomeraceae</taxon>
        <taxon>Paraglomus</taxon>
    </lineage>
</organism>
<dbReference type="Pfam" id="PF01764">
    <property type="entry name" value="Lipase_3"/>
    <property type="match status" value="1"/>
</dbReference>
<name>A0A9N8ZRC5_9GLOM</name>
<feature type="domain" description="Fungal lipase-type" evidence="19">
    <location>
        <begin position="192"/>
        <end position="221"/>
    </location>
</feature>
<proteinExistence type="inferred from homology"/>
<keyword evidence="14" id="KW-0443">Lipid metabolism</keyword>
<keyword evidence="13" id="KW-0072">Autophagy</keyword>